<keyword evidence="2" id="KW-0560">Oxidoreductase</keyword>
<dbReference type="Proteomes" id="UP001165135">
    <property type="component" value="Unassembled WGS sequence"/>
</dbReference>
<gene>
    <name evidence="4" type="ORF">Airi01_041280</name>
</gene>
<sequence>MTVLDLTPDELLSTTRMVRLRLDLTRPVSHELLRQCVDLAVQAPTGRNRQRWHFIVVTDAERRRALADVWRAGMRGPIDAAAAALTEQDQRRMYAEGVTLERDRAGLERLYRHLHEVPALVVPCIEGRTEGASIVGQANTWGSILPAVWSFMLAARARGLGTCWTGGNLRREREAAEVLGIPYTEVMQAALIPVAHTVGTDFRPARRVPTSEVLHWDRW</sequence>
<dbReference type="AlphaFoldDB" id="A0A9W6VRQ6"/>
<dbReference type="GO" id="GO:0016491">
    <property type="term" value="F:oxidoreductase activity"/>
    <property type="evidence" value="ECO:0007669"/>
    <property type="project" value="UniProtKB-KW"/>
</dbReference>
<evidence type="ECO:0000313" key="5">
    <source>
        <dbReference type="Proteomes" id="UP001165135"/>
    </source>
</evidence>
<dbReference type="EMBL" id="BSTJ01000004">
    <property type="protein sequence ID" value="GLY75861.1"/>
    <property type="molecule type" value="Genomic_DNA"/>
</dbReference>
<dbReference type="RefSeq" id="WP_285623387.1">
    <property type="nucleotide sequence ID" value="NZ_BSTJ01000004.1"/>
</dbReference>
<proteinExistence type="inferred from homology"/>
<dbReference type="CDD" id="cd02062">
    <property type="entry name" value="Nitro_FMN_reductase"/>
    <property type="match status" value="1"/>
</dbReference>
<comment type="caution">
    <text evidence="4">The sequence shown here is derived from an EMBL/GenBank/DDBJ whole genome shotgun (WGS) entry which is preliminary data.</text>
</comment>
<dbReference type="InterPro" id="IPR000415">
    <property type="entry name" value="Nitroreductase-like"/>
</dbReference>
<dbReference type="Gene3D" id="3.40.109.10">
    <property type="entry name" value="NADH Oxidase"/>
    <property type="match status" value="1"/>
</dbReference>
<dbReference type="InterPro" id="IPR029479">
    <property type="entry name" value="Nitroreductase"/>
</dbReference>
<organism evidence="4 5">
    <name type="scientific">Actinoallomurus iriomotensis</name>
    <dbReference type="NCBI Taxonomy" id="478107"/>
    <lineage>
        <taxon>Bacteria</taxon>
        <taxon>Bacillati</taxon>
        <taxon>Actinomycetota</taxon>
        <taxon>Actinomycetes</taxon>
        <taxon>Streptosporangiales</taxon>
        <taxon>Thermomonosporaceae</taxon>
        <taxon>Actinoallomurus</taxon>
    </lineage>
</organism>
<accession>A0A9W6VRQ6</accession>
<feature type="domain" description="Nitroreductase" evidence="3">
    <location>
        <begin position="16"/>
        <end position="192"/>
    </location>
</feature>
<dbReference type="PANTHER" id="PTHR43673:SF10">
    <property type="entry name" value="NADH DEHYDROGENASE_NAD(P)H NITROREDUCTASE XCC3605-RELATED"/>
    <property type="match status" value="1"/>
</dbReference>
<protein>
    <submittedName>
        <fullName evidence="4">Oxidoreductase</fullName>
    </submittedName>
</protein>
<evidence type="ECO:0000313" key="4">
    <source>
        <dbReference type="EMBL" id="GLY75861.1"/>
    </source>
</evidence>
<comment type="similarity">
    <text evidence="1">Belongs to the nitroreductase family.</text>
</comment>
<dbReference type="SUPFAM" id="SSF55469">
    <property type="entry name" value="FMN-dependent nitroreductase-like"/>
    <property type="match status" value="1"/>
</dbReference>
<name>A0A9W6VRQ6_9ACTN</name>
<evidence type="ECO:0000259" key="3">
    <source>
        <dbReference type="Pfam" id="PF00881"/>
    </source>
</evidence>
<evidence type="ECO:0000256" key="2">
    <source>
        <dbReference type="ARBA" id="ARBA00023002"/>
    </source>
</evidence>
<evidence type="ECO:0000256" key="1">
    <source>
        <dbReference type="ARBA" id="ARBA00007118"/>
    </source>
</evidence>
<reference evidence="4" key="1">
    <citation type="submission" date="2023-03" db="EMBL/GenBank/DDBJ databases">
        <title>Actinoallomurus iriomotensis NBRC 103681.</title>
        <authorList>
            <person name="Ichikawa N."/>
            <person name="Sato H."/>
            <person name="Tonouchi N."/>
        </authorList>
    </citation>
    <scope>NUCLEOTIDE SEQUENCE</scope>
    <source>
        <strain evidence="4">NBRC 103681</strain>
    </source>
</reference>
<dbReference type="PANTHER" id="PTHR43673">
    <property type="entry name" value="NAD(P)H NITROREDUCTASE YDGI-RELATED"/>
    <property type="match status" value="1"/>
</dbReference>
<dbReference type="Pfam" id="PF00881">
    <property type="entry name" value="Nitroreductase"/>
    <property type="match status" value="1"/>
</dbReference>